<dbReference type="Pfam" id="PF13391">
    <property type="entry name" value="HNH_2"/>
    <property type="match status" value="1"/>
</dbReference>
<dbReference type="STRING" id="928856.SAMN04488049_11833"/>
<protein>
    <recommendedName>
        <fullName evidence="1">HNH nuclease domain-containing protein</fullName>
    </recommendedName>
</protein>
<dbReference type="InterPro" id="IPR003615">
    <property type="entry name" value="HNH_nuc"/>
</dbReference>
<accession>A0A0P1GSU5</accession>
<evidence type="ECO:0000313" key="2">
    <source>
        <dbReference type="EMBL" id="CUH78269.1"/>
    </source>
</evidence>
<dbReference type="Proteomes" id="UP000052022">
    <property type="component" value="Unassembled WGS sequence"/>
</dbReference>
<name>A0A0P1GSU5_9RHOB</name>
<dbReference type="EMBL" id="CYSD01000028">
    <property type="protein sequence ID" value="CUH78269.1"/>
    <property type="molecule type" value="Genomic_DNA"/>
</dbReference>
<keyword evidence="3" id="KW-1185">Reference proteome</keyword>
<gene>
    <name evidence="2" type="ORF">TRM7557_01801</name>
</gene>
<organism evidence="2 3">
    <name type="scientific">Tritonibacter multivorans</name>
    <dbReference type="NCBI Taxonomy" id="928856"/>
    <lineage>
        <taxon>Bacteria</taxon>
        <taxon>Pseudomonadati</taxon>
        <taxon>Pseudomonadota</taxon>
        <taxon>Alphaproteobacteria</taxon>
        <taxon>Rhodobacterales</taxon>
        <taxon>Paracoccaceae</taxon>
        <taxon>Tritonibacter</taxon>
    </lineage>
</organism>
<dbReference type="AlphaFoldDB" id="A0A0P1GSU5"/>
<sequence>MRAGLRRGYLEKDERAGRVISRPLQLTILRKPGSLVVIFNSEINFMAKAVFIQSSHSVYDDQPGVAYHFPKRSYLRRVAQTVGDWVVFYEGRSGGGRGYFGVQRVKSIEDDPSDPTHAYAILDQASQLSFERSVPRLKDNDAPYETGLPKFGGFNTQAVRMISDEDFDAILAAGFAVEPHPDRLPRTGAITRDAEGFAEARATFDHTPRESILVSRKLRDRSFAKQVKFAYGGVCALSGLELRNGGGRPEVEAAHILPVEHNGPDVVHNGMALSGTLHWMFDRGLVGVDDDRRILVASETVASDTLSRLLVPDRKLIVPKAVALQPHRDYLRWHRENCFKG</sequence>
<evidence type="ECO:0000313" key="3">
    <source>
        <dbReference type="Proteomes" id="UP000052022"/>
    </source>
</evidence>
<evidence type="ECO:0000259" key="1">
    <source>
        <dbReference type="Pfam" id="PF13391"/>
    </source>
</evidence>
<reference evidence="2 3" key="1">
    <citation type="submission" date="2015-09" db="EMBL/GenBank/DDBJ databases">
        <authorList>
            <consortium name="Swine Surveillance"/>
        </authorList>
    </citation>
    <scope>NUCLEOTIDE SEQUENCE [LARGE SCALE GENOMIC DNA]</scope>
    <source>
        <strain evidence="2 3">CECT 7557</strain>
    </source>
</reference>
<proteinExistence type="predicted"/>
<feature type="domain" description="HNH nuclease" evidence="1">
    <location>
        <begin position="235"/>
        <end position="289"/>
    </location>
</feature>